<evidence type="ECO:0000313" key="2">
    <source>
        <dbReference type="Proteomes" id="UP000077684"/>
    </source>
</evidence>
<keyword evidence="2" id="KW-1185">Reference proteome</keyword>
<sequence length="177" mass="19851">MRYSDFLSNVSNQHDRAHPPCDACNDDEWHGSLCRVPANSSASRLLLNSTITSVPLPQPIHQFTSTPAWTHPHTEQAAHCSNLILKRQGIQHRVVRASVRYGRTRAMFSWKRYGIAKKHEDGTVERVNAFTPSDYLDLDLAPRGWTPWSKSLASKSVKTQHRNLCPTLNLTAATAAP</sequence>
<proteinExistence type="predicted"/>
<name>A0A8X7SSW7_9BASI</name>
<accession>A0A8X7SSW7</accession>
<organism evidence="1 2">
    <name type="scientific">Tilletia controversa</name>
    <name type="common">dwarf bunt fungus</name>
    <dbReference type="NCBI Taxonomy" id="13291"/>
    <lineage>
        <taxon>Eukaryota</taxon>
        <taxon>Fungi</taxon>
        <taxon>Dikarya</taxon>
        <taxon>Basidiomycota</taxon>
        <taxon>Ustilaginomycotina</taxon>
        <taxon>Exobasidiomycetes</taxon>
        <taxon>Tilletiales</taxon>
        <taxon>Tilletiaceae</taxon>
        <taxon>Tilletia</taxon>
    </lineage>
</organism>
<reference evidence="1" key="2">
    <citation type="journal article" date="2019" name="IMA Fungus">
        <title>Genome sequencing and comparison of five Tilletia species to identify candidate genes for the detection of regulated species infecting wheat.</title>
        <authorList>
            <person name="Nguyen H.D.T."/>
            <person name="Sultana T."/>
            <person name="Kesanakurti P."/>
            <person name="Hambleton S."/>
        </authorList>
    </citation>
    <scope>NUCLEOTIDE SEQUENCE</scope>
    <source>
        <strain evidence="1">DAOMC 236426</strain>
    </source>
</reference>
<dbReference type="AlphaFoldDB" id="A0A8X7SSW7"/>
<protein>
    <submittedName>
        <fullName evidence="1">Uncharacterized protein</fullName>
    </submittedName>
</protein>
<evidence type="ECO:0000313" key="1">
    <source>
        <dbReference type="EMBL" id="KAE8238517.1"/>
    </source>
</evidence>
<dbReference type="EMBL" id="LWDE02002061">
    <property type="protein sequence ID" value="KAE8238517.1"/>
    <property type="molecule type" value="Genomic_DNA"/>
</dbReference>
<comment type="caution">
    <text evidence="1">The sequence shown here is derived from an EMBL/GenBank/DDBJ whole genome shotgun (WGS) entry which is preliminary data.</text>
</comment>
<dbReference type="Proteomes" id="UP000077684">
    <property type="component" value="Unassembled WGS sequence"/>
</dbReference>
<gene>
    <name evidence="1" type="ORF">A4X06_0g8729</name>
</gene>
<reference evidence="1" key="1">
    <citation type="submission" date="2016-04" db="EMBL/GenBank/DDBJ databases">
        <authorList>
            <person name="Nguyen H.D."/>
            <person name="Samba Siva P."/>
            <person name="Cullis J."/>
            <person name="Levesque C.A."/>
            <person name="Hambleton S."/>
        </authorList>
    </citation>
    <scope>NUCLEOTIDE SEQUENCE</scope>
    <source>
        <strain evidence="1">DAOMC 236426</strain>
    </source>
</reference>